<comment type="caution">
    <text evidence="2">The sequence shown here is derived from an EMBL/GenBank/DDBJ whole genome shotgun (WGS) entry which is preliminary data.</text>
</comment>
<gene>
    <name evidence="2" type="ORF">BOTCAL_0742g00010</name>
</gene>
<name>A0A4Y8CIN8_9HELO</name>
<feature type="compositionally biased region" description="Polar residues" evidence="1">
    <location>
        <begin position="806"/>
        <end position="823"/>
    </location>
</feature>
<dbReference type="Proteomes" id="UP000297299">
    <property type="component" value="Unassembled WGS sequence"/>
</dbReference>
<dbReference type="EMBL" id="PHWZ01000738">
    <property type="protein sequence ID" value="TEY32368.1"/>
    <property type="molecule type" value="Genomic_DNA"/>
</dbReference>
<evidence type="ECO:0000256" key="1">
    <source>
        <dbReference type="SAM" id="MobiDB-lite"/>
    </source>
</evidence>
<organism evidence="2 3">
    <name type="scientific">Botryotinia calthae</name>
    <dbReference type="NCBI Taxonomy" id="38488"/>
    <lineage>
        <taxon>Eukaryota</taxon>
        <taxon>Fungi</taxon>
        <taxon>Dikarya</taxon>
        <taxon>Ascomycota</taxon>
        <taxon>Pezizomycotina</taxon>
        <taxon>Leotiomycetes</taxon>
        <taxon>Helotiales</taxon>
        <taxon>Sclerotiniaceae</taxon>
        <taxon>Botryotinia</taxon>
    </lineage>
</organism>
<dbReference type="AlphaFoldDB" id="A0A4Y8CIN8"/>
<feature type="region of interest" description="Disordered" evidence="1">
    <location>
        <begin position="506"/>
        <end position="526"/>
    </location>
</feature>
<feature type="compositionally biased region" description="Basic and acidic residues" evidence="1">
    <location>
        <begin position="864"/>
        <end position="873"/>
    </location>
</feature>
<accession>A0A4Y8CIN8</accession>
<proteinExistence type="predicted"/>
<evidence type="ECO:0000313" key="2">
    <source>
        <dbReference type="EMBL" id="TEY32368.1"/>
    </source>
</evidence>
<protein>
    <submittedName>
        <fullName evidence="2">Uncharacterized protein</fullName>
    </submittedName>
</protein>
<keyword evidence="3" id="KW-1185">Reference proteome</keyword>
<sequence length="900" mass="103182">MTYVHVGKTPVPRCIVPSFSDEVFYPGSAPAGVTPQYFTTLNVYQQWMQIFGPDVPLPEDERNLPGYPQNNLYTITGQEGPRYRYCSKERVWKLRSLFPMSKGRFLATCSQCKDVTLRGKAKRRGDKLGELRENLFQGFQPNQDVAAPFPQPSMPMVKTHQRGYSVANLPLTPMINPYTGEPVPEYAISAPKFVTPALGPSEETISRHKELIELRSEAGRLQSRLAGHERIKKLCEANLEKLTMAMGCTREGGEDDRDKRIAEVARLQSRISKEYGILNETRRKLNEVSLAIDLLAEINNDDDGYQNNDDVGYQNNDQDTVLPNIEEEWSNASFVIPEYFDNASEAGVGFAGRRNDLLRFSPKPRGYPPLDEDGNVLSNNDPFMQNPRFNSGLDNAFERESGDGTKKVNMDSALRTLSKVSAGVLLGDSYMLLRDQDSIESHSQQLSYHQTQNPQPQEGVNINQFRALSVSQEAQDQHAQYYQAQSRQPSPRQRFQFPARIPSTFKDFSPHLPCQAPGHNSSYLQPQKATNDSAQRYPLTTHTSDLNLYLSENRNFTTVFKFGQSTLEDSGHHGIKIQEDSGRYHALAPKRIRETAQQAQQQQIQQVHQFQPDDSKETAQLAQNGKNVYNQEAHDELAQEQLVQPTKLAQLAKQAYYQMAQNDRTQEQLALNARDVYDQLAYQERAQQNEPAHKPNLAHYQSNQSQLAQNTRNFYDQQVLEQQYQDQLAQKARDARDVYDQRAYEERAEKERAQQNQLTECIHHAHDQLSQVSQQTQLARHECQEFQAQKSQHQARYQSQPFHSLPAFQSSQTPESAQPNQPVQFPKRRAEESSELLPQSEDSIRRSKRVRYREEIDTEMMEQQDTRAERVQRREEVLELQQVEKATQHSSEEVRRLKKG</sequence>
<reference evidence="2 3" key="1">
    <citation type="submission" date="2017-11" db="EMBL/GenBank/DDBJ databases">
        <title>Comparative genomics of Botrytis spp.</title>
        <authorList>
            <person name="Valero-Jimenez C.A."/>
            <person name="Tapia P."/>
            <person name="Veloso J."/>
            <person name="Silva-Moreno E."/>
            <person name="Staats M."/>
            <person name="Valdes J.H."/>
            <person name="Van Kan J.A.L."/>
        </authorList>
    </citation>
    <scope>NUCLEOTIDE SEQUENCE [LARGE SCALE GENOMIC DNA]</scope>
    <source>
        <strain evidence="2 3">MUCL2830</strain>
    </source>
</reference>
<evidence type="ECO:0000313" key="3">
    <source>
        <dbReference type="Proteomes" id="UP000297299"/>
    </source>
</evidence>
<feature type="region of interest" description="Disordered" evidence="1">
    <location>
        <begin position="473"/>
        <end position="493"/>
    </location>
</feature>
<dbReference type="OrthoDB" id="3554415at2759"/>
<feature type="region of interest" description="Disordered" evidence="1">
    <location>
        <begin position="806"/>
        <end position="873"/>
    </location>
</feature>